<feature type="transmembrane region" description="Helical" evidence="9">
    <location>
        <begin position="56"/>
        <end position="77"/>
    </location>
</feature>
<name>A0ABW7BNV2_9ACTN</name>
<dbReference type="InterPro" id="IPR036291">
    <property type="entry name" value="NAD(P)-bd_dom_sf"/>
</dbReference>
<evidence type="ECO:0000256" key="5">
    <source>
        <dbReference type="ARBA" id="ARBA00023065"/>
    </source>
</evidence>
<sequence>MPKERAYTVPAQRAPGRTRPAPGPAARAAGPPARPGPRDRLRYWIDRTVVRGVPALSAWLALACLGLVAPASALLVWTDSKAPDTLQGKAATIWRTVGQTLRLGGEVGPPLRMVLSVFLALVSLLYVSFLVGIVTTALTDRLAELERGQTTVVERGHTLVLGWSEQAPTVVAELLAAHAQRGRGAVVVLADRDKAEMERELRDALPPRARVRLLCRRGRPADPAALARVTPAAAGAVVVLPPDAPGADGQVIRTLLALRAAVGEGCPVQVVAAVRDGAHLPTARLAAGPGAVVLDVDDLAARLLVQCVLEPGLALVLEDLLDFAGAELHALRPPGLAGRRFGELAAACPDSCAVGIVRGDGTPHLAPPPETLMAPGDALLVLAEDHRATILPAGPGPGPGPGAEPAAPVAPERPVAVPGAVPAAAGCAARGDVPPVAGPRRALVLGWNRRGERVTEGLARCGIAAVRDEAAGRAVRTEGYDHVVVLAGPDGEEHHDPDGAALVALLHLRERARESGRSVPVAAELTDARNRPLAPAGPRTDLLLTGRLAALLMAQVAQDGRLAAAFDELFAPAGPRVRLRPVTDFVPPGTEASFATLAEAAARNGAAALGYRLRNSPRPRLNPPGGGVRRWSPGDLLVVVDPS</sequence>
<keyword evidence="3 9" id="KW-0812">Transmembrane</keyword>
<keyword evidence="12" id="KW-1185">Reference proteome</keyword>
<organism evidence="11 12">
    <name type="scientific">Streptomyces omiyaensis</name>
    <dbReference type="NCBI Taxonomy" id="68247"/>
    <lineage>
        <taxon>Bacteria</taxon>
        <taxon>Bacillati</taxon>
        <taxon>Actinomycetota</taxon>
        <taxon>Actinomycetes</taxon>
        <taxon>Kitasatosporales</taxon>
        <taxon>Streptomycetaceae</taxon>
        <taxon>Streptomyces</taxon>
    </lineage>
</organism>
<dbReference type="PANTHER" id="PTHR31563">
    <property type="entry name" value="ION CHANNEL POLLUX-RELATED"/>
    <property type="match status" value="1"/>
</dbReference>
<dbReference type="PANTHER" id="PTHR31563:SF10">
    <property type="entry name" value="ION CHANNEL POLLUX-RELATED"/>
    <property type="match status" value="1"/>
</dbReference>
<evidence type="ECO:0000256" key="4">
    <source>
        <dbReference type="ARBA" id="ARBA00022989"/>
    </source>
</evidence>
<evidence type="ECO:0000313" key="11">
    <source>
        <dbReference type="EMBL" id="MFG3188962.1"/>
    </source>
</evidence>
<proteinExistence type="predicted"/>
<dbReference type="InterPro" id="IPR010420">
    <property type="entry name" value="CASTOR/POLLUX/SYM8_dom"/>
</dbReference>
<keyword evidence="4 9" id="KW-1133">Transmembrane helix</keyword>
<evidence type="ECO:0000256" key="3">
    <source>
        <dbReference type="ARBA" id="ARBA00022692"/>
    </source>
</evidence>
<evidence type="ECO:0000256" key="8">
    <source>
        <dbReference type="SAM" id="MobiDB-lite"/>
    </source>
</evidence>
<dbReference type="InterPro" id="IPR044849">
    <property type="entry name" value="CASTOR/POLLUX/SYM8-like"/>
</dbReference>
<keyword evidence="5" id="KW-0406">Ion transport</keyword>
<evidence type="ECO:0000256" key="9">
    <source>
        <dbReference type="SAM" id="Phobius"/>
    </source>
</evidence>
<feature type="transmembrane region" description="Helical" evidence="9">
    <location>
        <begin position="113"/>
        <end position="138"/>
    </location>
</feature>
<keyword evidence="11" id="KW-0449">Lipoprotein</keyword>
<dbReference type="EMBL" id="JBICZW010000004">
    <property type="protein sequence ID" value="MFG3188962.1"/>
    <property type="molecule type" value="Genomic_DNA"/>
</dbReference>
<evidence type="ECO:0000256" key="2">
    <source>
        <dbReference type="ARBA" id="ARBA00022448"/>
    </source>
</evidence>
<protein>
    <submittedName>
        <fullName evidence="11">NAD-binding lipoprotein</fullName>
    </submittedName>
</protein>
<dbReference type="RefSeq" id="WP_392880499.1">
    <property type="nucleotide sequence ID" value="NZ_JBICZW010000004.1"/>
</dbReference>
<keyword evidence="7" id="KW-0407">Ion channel</keyword>
<comment type="caution">
    <text evidence="11">The sequence shown here is derived from an EMBL/GenBank/DDBJ whole genome shotgun (WGS) entry which is preliminary data.</text>
</comment>
<dbReference type="Pfam" id="PF06241">
    <property type="entry name" value="Castor_Poll_mid"/>
    <property type="match status" value="1"/>
</dbReference>
<dbReference type="Gene3D" id="3.40.50.720">
    <property type="entry name" value="NAD(P)-binding Rossmann-like Domain"/>
    <property type="match status" value="1"/>
</dbReference>
<feature type="domain" description="CASTOR/POLLUX/SYM8 ion channel conserved" evidence="10">
    <location>
        <begin position="298"/>
        <end position="389"/>
    </location>
</feature>
<evidence type="ECO:0000256" key="6">
    <source>
        <dbReference type="ARBA" id="ARBA00023136"/>
    </source>
</evidence>
<evidence type="ECO:0000256" key="1">
    <source>
        <dbReference type="ARBA" id="ARBA00004127"/>
    </source>
</evidence>
<keyword evidence="2" id="KW-0813">Transport</keyword>
<dbReference type="Proteomes" id="UP001604282">
    <property type="component" value="Unassembled WGS sequence"/>
</dbReference>
<evidence type="ECO:0000259" key="10">
    <source>
        <dbReference type="Pfam" id="PF06241"/>
    </source>
</evidence>
<accession>A0ABW7BNV2</accession>
<comment type="subcellular location">
    <subcellularLocation>
        <location evidence="1">Endomembrane system</location>
        <topology evidence="1">Multi-pass membrane protein</topology>
    </subcellularLocation>
</comment>
<dbReference type="SUPFAM" id="SSF51735">
    <property type="entry name" value="NAD(P)-binding Rossmann-fold domains"/>
    <property type="match status" value="1"/>
</dbReference>
<feature type="region of interest" description="Disordered" evidence="8">
    <location>
        <begin position="1"/>
        <end position="36"/>
    </location>
</feature>
<keyword evidence="6 9" id="KW-0472">Membrane</keyword>
<evidence type="ECO:0000256" key="7">
    <source>
        <dbReference type="ARBA" id="ARBA00023303"/>
    </source>
</evidence>
<reference evidence="11 12" key="1">
    <citation type="submission" date="2024-10" db="EMBL/GenBank/DDBJ databases">
        <title>The Natural Products Discovery Center: Release of the First 8490 Sequenced Strains for Exploring Actinobacteria Biosynthetic Diversity.</title>
        <authorList>
            <person name="Kalkreuter E."/>
            <person name="Kautsar S.A."/>
            <person name="Yang D."/>
            <person name="Bader C.D."/>
            <person name="Teijaro C.N."/>
            <person name="Fluegel L."/>
            <person name="Davis C.M."/>
            <person name="Simpson J.R."/>
            <person name="Lauterbach L."/>
            <person name="Steele A.D."/>
            <person name="Gui C."/>
            <person name="Meng S."/>
            <person name="Li G."/>
            <person name="Viehrig K."/>
            <person name="Ye F."/>
            <person name="Su P."/>
            <person name="Kiefer A.F."/>
            <person name="Nichols A."/>
            <person name="Cepeda A.J."/>
            <person name="Yan W."/>
            <person name="Fan B."/>
            <person name="Jiang Y."/>
            <person name="Adhikari A."/>
            <person name="Zheng C.-J."/>
            <person name="Schuster L."/>
            <person name="Cowan T.M."/>
            <person name="Smanski M.J."/>
            <person name="Chevrette M.G."/>
            <person name="De Carvalho L.P.S."/>
            <person name="Shen B."/>
        </authorList>
    </citation>
    <scope>NUCLEOTIDE SEQUENCE [LARGE SCALE GENOMIC DNA]</scope>
    <source>
        <strain evidence="11 12">NPDC048229</strain>
    </source>
</reference>
<gene>
    <name evidence="11" type="ORF">ACGFYS_08460</name>
</gene>
<evidence type="ECO:0000313" key="12">
    <source>
        <dbReference type="Proteomes" id="UP001604282"/>
    </source>
</evidence>
<feature type="compositionally biased region" description="Low complexity" evidence="8">
    <location>
        <begin position="10"/>
        <end position="31"/>
    </location>
</feature>